<keyword evidence="9" id="KW-1185">Reference proteome</keyword>
<dbReference type="GO" id="GO:0006952">
    <property type="term" value="P:defense response"/>
    <property type="evidence" value="ECO:0007669"/>
    <property type="project" value="UniProtKB-KW"/>
</dbReference>
<dbReference type="EMBL" id="AYRZ02000004">
    <property type="protein sequence ID" value="PHT83166.1"/>
    <property type="molecule type" value="Genomic_DNA"/>
</dbReference>
<dbReference type="InterPro" id="IPR056789">
    <property type="entry name" value="LRR_R13L1-DRL21"/>
</dbReference>
<evidence type="ECO:0000313" key="9">
    <source>
        <dbReference type="Proteomes" id="UP000222542"/>
    </source>
</evidence>
<comment type="caution">
    <text evidence="8">The sequence shown here is derived from an EMBL/GenBank/DDBJ whole genome shotgun (WGS) entry which is preliminary data.</text>
</comment>
<dbReference type="InterPro" id="IPR058922">
    <property type="entry name" value="WHD_DRP"/>
</dbReference>
<dbReference type="Pfam" id="PF23559">
    <property type="entry name" value="WHD_DRP"/>
    <property type="match status" value="1"/>
</dbReference>
<dbReference type="Proteomes" id="UP000222542">
    <property type="component" value="Unassembled WGS sequence"/>
</dbReference>
<dbReference type="Pfam" id="PF00560">
    <property type="entry name" value="LRR_1"/>
    <property type="match status" value="1"/>
</dbReference>
<evidence type="ECO:0000256" key="3">
    <source>
        <dbReference type="ARBA" id="ARBA00022821"/>
    </source>
</evidence>
<protein>
    <submittedName>
        <fullName evidence="8">Uncharacterized protein</fullName>
    </submittedName>
</protein>
<feature type="domain" description="R13L1/DRL21-like LRR repeat region" evidence="7">
    <location>
        <begin position="387"/>
        <end position="502"/>
    </location>
</feature>
<gene>
    <name evidence="8" type="ORF">T459_11609</name>
</gene>
<feature type="domain" description="NB-ARC" evidence="5">
    <location>
        <begin position="2"/>
        <end position="80"/>
    </location>
</feature>
<reference evidence="8 9" key="1">
    <citation type="journal article" date="2014" name="Nat. Genet.">
        <title>Genome sequence of the hot pepper provides insights into the evolution of pungency in Capsicum species.</title>
        <authorList>
            <person name="Kim S."/>
            <person name="Park M."/>
            <person name="Yeom S.I."/>
            <person name="Kim Y.M."/>
            <person name="Lee J.M."/>
            <person name="Lee H.A."/>
            <person name="Seo E."/>
            <person name="Choi J."/>
            <person name="Cheong K."/>
            <person name="Kim K.T."/>
            <person name="Jung K."/>
            <person name="Lee G.W."/>
            <person name="Oh S.K."/>
            <person name="Bae C."/>
            <person name="Kim S.B."/>
            <person name="Lee H.Y."/>
            <person name="Kim S.Y."/>
            <person name="Kim M.S."/>
            <person name="Kang B.C."/>
            <person name="Jo Y.D."/>
            <person name="Yang H.B."/>
            <person name="Jeong H.J."/>
            <person name="Kang W.H."/>
            <person name="Kwon J.K."/>
            <person name="Shin C."/>
            <person name="Lim J.Y."/>
            <person name="Park J.H."/>
            <person name="Huh J.H."/>
            <person name="Kim J.S."/>
            <person name="Kim B.D."/>
            <person name="Cohen O."/>
            <person name="Paran I."/>
            <person name="Suh M.C."/>
            <person name="Lee S.B."/>
            <person name="Kim Y.K."/>
            <person name="Shin Y."/>
            <person name="Noh S.J."/>
            <person name="Park J."/>
            <person name="Seo Y.S."/>
            <person name="Kwon S.Y."/>
            <person name="Kim H.A."/>
            <person name="Park J.M."/>
            <person name="Kim H.J."/>
            <person name="Choi S.B."/>
            <person name="Bosland P.W."/>
            <person name="Reeves G."/>
            <person name="Jo S.H."/>
            <person name="Lee B.W."/>
            <person name="Cho H.T."/>
            <person name="Choi H.S."/>
            <person name="Lee M.S."/>
            <person name="Yu Y."/>
            <person name="Do Choi Y."/>
            <person name="Park B.S."/>
            <person name="van Deynze A."/>
            <person name="Ashrafi H."/>
            <person name="Hill T."/>
            <person name="Kim W.T."/>
            <person name="Pai H.S."/>
            <person name="Ahn H.K."/>
            <person name="Yeam I."/>
            <person name="Giovannoni J.J."/>
            <person name="Rose J.K."/>
            <person name="Sorensen I."/>
            <person name="Lee S.J."/>
            <person name="Kim R.W."/>
            <person name="Choi I.Y."/>
            <person name="Choi B.S."/>
            <person name="Lim J.S."/>
            <person name="Lee Y.H."/>
            <person name="Choi D."/>
        </authorList>
    </citation>
    <scope>NUCLEOTIDE SEQUENCE [LARGE SCALE GENOMIC DNA]</scope>
    <source>
        <strain evidence="9">cv. CM334</strain>
    </source>
</reference>
<dbReference type="Gene3D" id="3.80.10.10">
    <property type="entry name" value="Ribonuclease Inhibitor"/>
    <property type="match status" value="2"/>
</dbReference>
<evidence type="ECO:0000313" key="8">
    <source>
        <dbReference type="EMBL" id="PHT83166.1"/>
    </source>
</evidence>
<dbReference type="InterPro" id="IPR002182">
    <property type="entry name" value="NB-ARC"/>
</dbReference>
<dbReference type="SUPFAM" id="SSF52058">
    <property type="entry name" value="L domain-like"/>
    <property type="match status" value="1"/>
</dbReference>
<dbReference type="GO" id="GO:0043531">
    <property type="term" value="F:ADP binding"/>
    <property type="evidence" value="ECO:0007669"/>
    <property type="project" value="InterPro"/>
</dbReference>
<proteinExistence type="predicted"/>
<dbReference type="InterPro" id="IPR042197">
    <property type="entry name" value="Apaf_helical"/>
</dbReference>
<evidence type="ECO:0000259" key="7">
    <source>
        <dbReference type="Pfam" id="PF25019"/>
    </source>
</evidence>
<name>A0A2G2ZME0_CAPAN</name>
<organism evidence="8 9">
    <name type="scientific">Capsicum annuum</name>
    <name type="common">Capsicum pepper</name>
    <dbReference type="NCBI Taxonomy" id="4072"/>
    <lineage>
        <taxon>Eukaryota</taxon>
        <taxon>Viridiplantae</taxon>
        <taxon>Streptophyta</taxon>
        <taxon>Embryophyta</taxon>
        <taxon>Tracheophyta</taxon>
        <taxon>Spermatophyta</taxon>
        <taxon>Magnoliopsida</taxon>
        <taxon>eudicotyledons</taxon>
        <taxon>Gunneridae</taxon>
        <taxon>Pentapetalae</taxon>
        <taxon>asterids</taxon>
        <taxon>lamiids</taxon>
        <taxon>Solanales</taxon>
        <taxon>Solanaceae</taxon>
        <taxon>Solanoideae</taxon>
        <taxon>Capsiceae</taxon>
        <taxon>Capsicum</taxon>
    </lineage>
</organism>
<dbReference type="PANTHER" id="PTHR36766">
    <property type="entry name" value="PLANT BROAD-SPECTRUM MILDEW RESISTANCE PROTEIN RPW8"/>
    <property type="match status" value="1"/>
</dbReference>
<accession>A0A2G2ZME0</accession>
<dbReference type="Pfam" id="PF00931">
    <property type="entry name" value="NB-ARC"/>
    <property type="match status" value="1"/>
</dbReference>
<reference evidence="8 9" key="2">
    <citation type="journal article" date="2017" name="Genome Biol.">
        <title>New reference genome sequences of hot pepper reveal the massive evolution of plant disease-resistance genes by retroduplication.</title>
        <authorList>
            <person name="Kim S."/>
            <person name="Park J."/>
            <person name="Yeom S.I."/>
            <person name="Kim Y.M."/>
            <person name="Seo E."/>
            <person name="Kim K.T."/>
            <person name="Kim M.S."/>
            <person name="Lee J.M."/>
            <person name="Cheong K."/>
            <person name="Shin H.S."/>
            <person name="Kim S.B."/>
            <person name="Han K."/>
            <person name="Lee J."/>
            <person name="Park M."/>
            <person name="Lee H.A."/>
            <person name="Lee H.Y."/>
            <person name="Lee Y."/>
            <person name="Oh S."/>
            <person name="Lee J.H."/>
            <person name="Choi E."/>
            <person name="Choi E."/>
            <person name="Lee S.E."/>
            <person name="Jeon J."/>
            <person name="Kim H."/>
            <person name="Choi G."/>
            <person name="Song H."/>
            <person name="Lee J."/>
            <person name="Lee S.C."/>
            <person name="Kwon J.K."/>
            <person name="Lee H.Y."/>
            <person name="Koo N."/>
            <person name="Hong Y."/>
            <person name="Kim R.W."/>
            <person name="Kang W.H."/>
            <person name="Huh J.H."/>
            <person name="Kang B.C."/>
            <person name="Yang T.J."/>
            <person name="Lee Y.H."/>
            <person name="Bennetzen J.L."/>
            <person name="Choi D."/>
        </authorList>
    </citation>
    <scope>NUCLEOTIDE SEQUENCE [LARGE SCALE GENOMIC DNA]</scope>
    <source>
        <strain evidence="9">cv. CM334</strain>
    </source>
</reference>
<keyword evidence="1" id="KW-0433">Leucine-rich repeat</keyword>
<dbReference type="PANTHER" id="PTHR36766:SF40">
    <property type="entry name" value="DISEASE RESISTANCE PROTEIN RGA3"/>
    <property type="match status" value="1"/>
</dbReference>
<dbReference type="Gene3D" id="3.40.50.300">
    <property type="entry name" value="P-loop containing nucleotide triphosphate hydrolases"/>
    <property type="match status" value="1"/>
</dbReference>
<dbReference type="InterPro" id="IPR027417">
    <property type="entry name" value="P-loop_NTPase"/>
</dbReference>
<evidence type="ECO:0000256" key="4">
    <source>
        <dbReference type="ARBA" id="ARBA00022840"/>
    </source>
</evidence>
<keyword evidence="4" id="KW-0067">ATP-binding</keyword>
<evidence type="ECO:0000259" key="5">
    <source>
        <dbReference type="Pfam" id="PF00931"/>
    </source>
</evidence>
<evidence type="ECO:0000256" key="2">
    <source>
        <dbReference type="ARBA" id="ARBA00022741"/>
    </source>
</evidence>
<dbReference type="Gene3D" id="1.10.8.430">
    <property type="entry name" value="Helical domain of apoptotic protease-activating factors"/>
    <property type="match status" value="1"/>
</dbReference>
<feature type="domain" description="Disease resistance protein winged helix" evidence="6">
    <location>
        <begin position="108"/>
        <end position="166"/>
    </location>
</feature>
<dbReference type="Gramene" id="PHT83166">
    <property type="protein sequence ID" value="PHT83166"/>
    <property type="gene ID" value="T459_11609"/>
</dbReference>
<dbReference type="OMA" id="MISNFTH"/>
<dbReference type="InterPro" id="IPR032675">
    <property type="entry name" value="LRR_dom_sf"/>
</dbReference>
<dbReference type="STRING" id="4072.A0A2G2ZME0"/>
<dbReference type="SUPFAM" id="SSF52540">
    <property type="entry name" value="P-loop containing nucleoside triphosphate hydrolases"/>
    <property type="match status" value="1"/>
</dbReference>
<keyword evidence="3" id="KW-0611">Plant defense</keyword>
<keyword evidence="2" id="KW-0547">Nucleotide-binding</keyword>
<evidence type="ECO:0000256" key="1">
    <source>
        <dbReference type="ARBA" id="ARBA00022614"/>
    </source>
</evidence>
<dbReference type="Pfam" id="PF25019">
    <property type="entry name" value="LRR_R13L1-DRL21"/>
    <property type="match status" value="1"/>
</dbReference>
<evidence type="ECO:0000259" key="6">
    <source>
        <dbReference type="Pfam" id="PF23559"/>
    </source>
</evidence>
<dbReference type="AlphaFoldDB" id="A0A2G2ZME0"/>
<sequence length="531" mass="61210">MLDGKKYLLVLDDVWNEDTLKWSNLKNMLISGAKERKILVTTRSDMVEEVSGSVHQHKLGDLSNEDSWTLFEKWAFESNKENKNSNLVEIGKEIVRKCRGVILVIRFDLIDMWITQGFIQSITSYTYNTEDVAYSYFMDLLRRSFFKEDELFPHLYKMHDLVHDLAKEVIYGEFFSIIKEKDTVILPDQTLHASCLFKIDDSLAFPNSFYKKHRKLQTFIYVYEESLYSVMSNSTLERMISNFTHLRILHLRHMQIEFLPQSLGGLKHLRYLAIFSCNIVSLPNSITKLHNLLILKLTNCITLKNLPRDIWRLVSLRHLICKGCKSLTHIPPGLWQFPSLMHLDFTNCSFLEDMPPGIGQLTSLWTLTSFIIGKESCMSGLASDKLNGLKDLVDLRNSLHINFRGLAHAIGDRIPTNIVKIMKHLRKLTVAFNEYGIHEDLIKLEALQPHQNIEILEIVNYSGSRFPSILKSVDIMRCHNLATIPEWIGDLVSLNRLGIYDCPMLTSLPEGMRSLTSSKTVIVREASSILK</sequence>
<dbReference type="InterPro" id="IPR001611">
    <property type="entry name" value="Leu-rich_rpt"/>
</dbReference>